<sequence length="175" mass="20427">MKKTLIQAFHPQPERSRVQRAWLERLSHAPGLTINRLYERYPDWRIDIEREQQLLVSHERIVFMHPLYWYSVPPLMKLWMDEVLTFGWAYGPGVETLKGKDWLQALSTGASADDYQAGGFNEYSLSELMKPLQRTAAMLGMRYQALFVLDGVRQRDDEALRQSAERLLARLSGED</sequence>
<keyword evidence="1" id="KW-0560">Oxidoreductase</keyword>
<comment type="caution">
    <text evidence="3">The sequence shown here is derived from an EMBL/GenBank/DDBJ whole genome shotgun (WGS) entry which is preliminary data.</text>
</comment>
<dbReference type="SUPFAM" id="SSF52218">
    <property type="entry name" value="Flavoproteins"/>
    <property type="match status" value="1"/>
</dbReference>
<keyword evidence="4" id="KW-1185">Reference proteome</keyword>
<dbReference type="RefSeq" id="WP_315649084.1">
    <property type="nucleotide sequence ID" value="NZ_JAVXZY010000001.1"/>
</dbReference>
<dbReference type="Gene3D" id="3.40.50.360">
    <property type="match status" value="1"/>
</dbReference>
<feature type="domain" description="Flavodoxin-like fold" evidence="2">
    <location>
        <begin position="2"/>
        <end position="171"/>
    </location>
</feature>
<dbReference type="PANTHER" id="PTHR47307">
    <property type="entry name" value="GLUTATHIONE-REGULATED POTASSIUM-EFFLUX SYSTEM ANCILLARY PROTEIN KEFG"/>
    <property type="match status" value="1"/>
</dbReference>
<dbReference type="Proteomes" id="UP001246372">
    <property type="component" value="Unassembled WGS sequence"/>
</dbReference>
<evidence type="ECO:0000259" key="2">
    <source>
        <dbReference type="Pfam" id="PF02525"/>
    </source>
</evidence>
<protein>
    <submittedName>
        <fullName evidence="3">NAD(P)H-dependent oxidoreductase</fullName>
    </submittedName>
</protein>
<dbReference type="InterPro" id="IPR003680">
    <property type="entry name" value="Flavodoxin_fold"/>
</dbReference>
<evidence type="ECO:0000313" key="4">
    <source>
        <dbReference type="Proteomes" id="UP001246372"/>
    </source>
</evidence>
<evidence type="ECO:0000256" key="1">
    <source>
        <dbReference type="ARBA" id="ARBA00023002"/>
    </source>
</evidence>
<reference evidence="3" key="1">
    <citation type="submission" date="2023-09" db="EMBL/GenBank/DDBJ databases">
        <title>Paucibacter sp. APW11 Genome sequencing and assembly.</title>
        <authorList>
            <person name="Kim I."/>
        </authorList>
    </citation>
    <scope>NUCLEOTIDE SEQUENCE</scope>
    <source>
        <strain evidence="3">APW11</strain>
    </source>
</reference>
<dbReference type="EMBL" id="JAVXZY010000001">
    <property type="protein sequence ID" value="MDT8998644.1"/>
    <property type="molecule type" value="Genomic_DNA"/>
</dbReference>
<accession>A0ABU3P7V0</accession>
<dbReference type="InterPro" id="IPR029039">
    <property type="entry name" value="Flavoprotein-like_sf"/>
</dbReference>
<proteinExistence type="predicted"/>
<dbReference type="Pfam" id="PF02525">
    <property type="entry name" value="Flavodoxin_2"/>
    <property type="match status" value="1"/>
</dbReference>
<gene>
    <name evidence="3" type="ORF">RQP53_05095</name>
</gene>
<name>A0ABU3P7V0_9BURK</name>
<dbReference type="InterPro" id="IPR046980">
    <property type="entry name" value="KefG/KefF"/>
</dbReference>
<organism evidence="3 4">
    <name type="scientific">Roseateles aquae</name>
    <dbReference type="NCBI Taxonomy" id="3077235"/>
    <lineage>
        <taxon>Bacteria</taxon>
        <taxon>Pseudomonadati</taxon>
        <taxon>Pseudomonadota</taxon>
        <taxon>Betaproteobacteria</taxon>
        <taxon>Burkholderiales</taxon>
        <taxon>Sphaerotilaceae</taxon>
        <taxon>Roseateles</taxon>
    </lineage>
</organism>
<evidence type="ECO:0000313" key="3">
    <source>
        <dbReference type="EMBL" id="MDT8998644.1"/>
    </source>
</evidence>
<dbReference type="PANTHER" id="PTHR47307:SF1">
    <property type="entry name" value="GLUTATHIONE-REGULATED POTASSIUM-EFFLUX SYSTEM ANCILLARY PROTEIN KEFG"/>
    <property type="match status" value="1"/>
</dbReference>